<dbReference type="CDD" id="cd17895">
    <property type="entry name" value="AGPR_1_N"/>
    <property type="match status" value="1"/>
</dbReference>
<proteinExistence type="inferred from homology"/>
<organism evidence="8 9">
    <name type="scientific">Clostridium aestuarii</name>
    <dbReference type="NCBI Taxonomy" id="338193"/>
    <lineage>
        <taxon>Bacteria</taxon>
        <taxon>Bacillati</taxon>
        <taxon>Bacillota</taxon>
        <taxon>Clostridia</taxon>
        <taxon>Eubacteriales</taxon>
        <taxon>Clostridiaceae</taxon>
        <taxon>Clostridium</taxon>
    </lineage>
</organism>
<dbReference type="InterPro" id="IPR058924">
    <property type="entry name" value="AGPR_dimerisation_dom"/>
</dbReference>
<evidence type="ECO:0000313" key="8">
    <source>
        <dbReference type="EMBL" id="MCY6484963.1"/>
    </source>
</evidence>
<keyword evidence="1 5" id="KW-0055">Arginine biosynthesis</keyword>
<name>A0ABT4D143_9CLOT</name>
<dbReference type="CDD" id="cd23934">
    <property type="entry name" value="AGPR_1_C"/>
    <property type="match status" value="1"/>
</dbReference>
<keyword evidence="5" id="KW-0963">Cytoplasm</keyword>
<keyword evidence="9" id="KW-1185">Reference proteome</keyword>
<evidence type="ECO:0000313" key="9">
    <source>
        <dbReference type="Proteomes" id="UP001078443"/>
    </source>
</evidence>
<evidence type="ECO:0000256" key="1">
    <source>
        <dbReference type="ARBA" id="ARBA00022571"/>
    </source>
</evidence>
<dbReference type="HAMAP" id="MF_00150">
    <property type="entry name" value="ArgC_type1"/>
    <property type="match status" value="1"/>
</dbReference>
<dbReference type="Gene3D" id="3.30.360.10">
    <property type="entry name" value="Dihydrodipicolinate Reductase, domain 2"/>
    <property type="match status" value="1"/>
</dbReference>
<evidence type="ECO:0000259" key="7">
    <source>
        <dbReference type="SMART" id="SM00859"/>
    </source>
</evidence>
<evidence type="ECO:0000256" key="5">
    <source>
        <dbReference type="HAMAP-Rule" id="MF_00150"/>
    </source>
</evidence>
<dbReference type="PROSITE" id="PS01224">
    <property type="entry name" value="ARGC"/>
    <property type="match status" value="1"/>
</dbReference>
<sequence>MIKGAVVGSTGYAGQQLVWFLHNHKHVKIEFLVSHTYAEEKFSKIYNNYTEIIQNKCISIHQMEEKLEEIDVLFIALPHGKSFNIVKKALDKGVKVIDLGADFRLNESACYEEWYGLEQRFPELLKDAVYGLVEIYRDKIKKAEFVANPGCYTTASILALYPLLNKGIIEIDSIIIDAKSAVSGAGRGLKVTSLYGECNESIKAYGVTGHRHTPEIEQELSKAAGEKIILNFTPHLVPMNRGILATCYGKLKNNISQEEIYKIYKEFYKDEYFIRIADELPETRNVRGSNFCDIGIRVDERTKRVIVVSAIDNLIKGAAGQAVQNMNLMFGLEENEGINILSMAI</sequence>
<feature type="active site" evidence="5 6">
    <location>
        <position position="151"/>
    </location>
</feature>
<evidence type="ECO:0000256" key="6">
    <source>
        <dbReference type="PROSITE-ProRule" id="PRU10010"/>
    </source>
</evidence>
<comment type="function">
    <text evidence="5">Catalyzes the NADPH-dependent reduction of N-acetyl-5-glutamyl phosphate to yield N-acetyl-L-glutamate 5-semialdehyde.</text>
</comment>
<feature type="domain" description="Semialdehyde dehydrogenase NAD-binding" evidence="7">
    <location>
        <begin position="3"/>
        <end position="143"/>
    </location>
</feature>
<protein>
    <recommendedName>
        <fullName evidence="5">N-acetyl-gamma-glutamyl-phosphate reductase</fullName>
        <shortName evidence="5">AGPR</shortName>
        <ecNumber evidence="5">1.2.1.38</ecNumber>
    </recommendedName>
    <alternativeName>
        <fullName evidence="5">N-acetyl-glutamate semialdehyde dehydrogenase</fullName>
        <shortName evidence="5">NAGSA dehydrogenase</shortName>
    </alternativeName>
</protein>
<dbReference type="SMART" id="SM00859">
    <property type="entry name" value="Semialdhyde_dh"/>
    <property type="match status" value="1"/>
</dbReference>
<keyword evidence="3 5" id="KW-0521">NADP</keyword>
<evidence type="ECO:0000256" key="2">
    <source>
        <dbReference type="ARBA" id="ARBA00022605"/>
    </source>
</evidence>
<gene>
    <name evidence="5 8" type="primary">argC</name>
    <name evidence="8" type="ORF">OW763_11475</name>
</gene>
<dbReference type="Pfam" id="PF01118">
    <property type="entry name" value="Semialdhyde_dh"/>
    <property type="match status" value="1"/>
</dbReference>
<evidence type="ECO:0000256" key="3">
    <source>
        <dbReference type="ARBA" id="ARBA00022857"/>
    </source>
</evidence>
<evidence type="ECO:0000256" key="4">
    <source>
        <dbReference type="ARBA" id="ARBA00023002"/>
    </source>
</evidence>
<dbReference type="RefSeq" id="WP_268041283.1">
    <property type="nucleotide sequence ID" value="NZ_JAPQER010000004.1"/>
</dbReference>
<dbReference type="PANTHER" id="PTHR32338:SF10">
    <property type="entry name" value="N-ACETYL-GAMMA-GLUTAMYL-PHOSPHATE REDUCTASE, CHLOROPLASTIC-RELATED"/>
    <property type="match status" value="1"/>
</dbReference>
<dbReference type="Gene3D" id="3.40.50.720">
    <property type="entry name" value="NAD(P)-binding Rossmann-like Domain"/>
    <property type="match status" value="1"/>
</dbReference>
<dbReference type="InterPro" id="IPR036291">
    <property type="entry name" value="NAD(P)-bd_dom_sf"/>
</dbReference>
<comment type="similarity">
    <text evidence="5">Belongs to the NAGSA dehydrogenase family. Type 1 subfamily.</text>
</comment>
<dbReference type="EC" id="1.2.1.38" evidence="5"/>
<dbReference type="InterPro" id="IPR023013">
    <property type="entry name" value="AGPR_AS"/>
</dbReference>
<dbReference type="SUPFAM" id="SSF51735">
    <property type="entry name" value="NAD(P)-binding Rossmann-fold domains"/>
    <property type="match status" value="1"/>
</dbReference>
<keyword evidence="2 5" id="KW-0028">Amino-acid biosynthesis</keyword>
<keyword evidence="4 5" id="KW-0560">Oxidoreductase</keyword>
<dbReference type="EMBL" id="JAPQER010000004">
    <property type="protein sequence ID" value="MCY6484963.1"/>
    <property type="molecule type" value="Genomic_DNA"/>
</dbReference>
<dbReference type="InterPro" id="IPR050085">
    <property type="entry name" value="AGPR"/>
</dbReference>
<dbReference type="Proteomes" id="UP001078443">
    <property type="component" value="Unassembled WGS sequence"/>
</dbReference>
<dbReference type="Pfam" id="PF22698">
    <property type="entry name" value="Semialdhyde_dhC_1"/>
    <property type="match status" value="1"/>
</dbReference>
<comment type="pathway">
    <text evidence="5">Amino-acid biosynthesis; L-arginine biosynthesis; N(2)-acetyl-L-ornithine from L-glutamate: step 3/4.</text>
</comment>
<comment type="caution">
    <text evidence="8">The sequence shown here is derived from an EMBL/GenBank/DDBJ whole genome shotgun (WGS) entry which is preliminary data.</text>
</comment>
<dbReference type="GO" id="GO:0003942">
    <property type="term" value="F:N-acetyl-gamma-glutamyl-phosphate reductase activity"/>
    <property type="evidence" value="ECO:0007669"/>
    <property type="project" value="UniProtKB-EC"/>
</dbReference>
<dbReference type="PANTHER" id="PTHR32338">
    <property type="entry name" value="N-ACETYL-GAMMA-GLUTAMYL-PHOSPHATE REDUCTASE, CHLOROPLASTIC-RELATED-RELATED"/>
    <property type="match status" value="1"/>
</dbReference>
<reference evidence="8" key="1">
    <citation type="submission" date="2022-12" db="EMBL/GenBank/DDBJ databases">
        <authorList>
            <person name="Wang J."/>
        </authorList>
    </citation>
    <scope>NUCLEOTIDE SEQUENCE</scope>
    <source>
        <strain evidence="8">HY-45-18</strain>
    </source>
</reference>
<dbReference type="NCBIfam" id="TIGR01850">
    <property type="entry name" value="argC"/>
    <property type="match status" value="1"/>
</dbReference>
<accession>A0ABT4D143</accession>
<dbReference type="SUPFAM" id="SSF55347">
    <property type="entry name" value="Glyceraldehyde-3-phosphate dehydrogenase-like, C-terminal domain"/>
    <property type="match status" value="1"/>
</dbReference>
<dbReference type="InterPro" id="IPR000706">
    <property type="entry name" value="AGPR_type-1"/>
</dbReference>
<comment type="catalytic activity">
    <reaction evidence="5">
        <text>N-acetyl-L-glutamate 5-semialdehyde + phosphate + NADP(+) = N-acetyl-L-glutamyl 5-phosphate + NADPH + H(+)</text>
        <dbReference type="Rhea" id="RHEA:21588"/>
        <dbReference type="ChEBI" id="CHEBI:15378"/>
        <dbReference type="ChEBI" id="CHEBI:29123"/>
        <dbReference type="ChEBI" id="CHEBI:43474"/>
        <dbReference type="ChEBI" id="CHEBI:57783"/>
        <dbReference type="ChEBI" id="CHEBI:57936"/>
        <dbReference type="ChEBI" id="CHEBI:58349"/>
        <dbReference type="EC" id="1.2.1.38"/>
    </reaction>
</comment>
<dbReference type="InterPro" id="IPR000534">
    <property type="entry name" value="Semialdehyde_DH_NAD-bd"/>
</dbReference>
<comment type="subcellular location">
    <subcellularLocation>
        <location evidence="5">Cytoplasm</location>
    </subcellularLocation>
</comment>